<feature type="transmembrane region" description="Helical" evidence="6">
    <location>
        <begin position="415"/>
        <end position="437"/>
    </location>
</feature>
<reference evidence="8 9" key="1">
    <citation type="submission" date="2015-06" db="EMBL/GenBank/DDBJ databases">
        <title>Draft genome of the ant-associated black yeast Phialophora attae CBS 131958.</title>
        <authorList>
            <person name="Moreno L.F."/>
            <person name="Stielow B.J."/>
            <person name="de Hoog S."/>
            <person name="Vicente V.A."/>
            <person name="Weiss V.A."/>
            <person name="de Vries M."/>
            <person name="Cruz L.M."/>
            <person name="Souza E.M."/>
        </authorList>
    </citation>
    <scope>NUCLEOTIDE SEQUENCE [LARGE SCALE GENOMIC DNA]</scope>
    <source>
        <strain evidence="8 9">CBS 131958</strain>
    </source>
</reference>
<sequence length="467" mass="51895">MAEPSFDEKNDQHVAASVVDSDAPGNAELDKRILWRRDLVLVPLLGTMYMVMFLDRTNIANARIEGLEAGLNMPSNGYNVALSVFYVPFVLFEVPSNLVLSLPWVKPRWYLGTMVVLLGIVAMCQGLTASYGGLLATRFIAGIFESTLPAAATYIMSTYYTKKEGAVRFAWFFNFALAGPMFSGLLAYGLVRGLDGHGGYEGWRWIFIIEGLMTVVFGCIVLVATPNFPEKAQNWFLKAHERERLLVLLEQSRGREGNNDTEGLEDVPAWKVFLDWRVQLFTLAFFCCDVTASSVSAFSPTIISELGYVSTTAQLLTMPVWASGIIASFTVVYIATRANKRWMFVLGSILVQIAGWSILKAWPSTIGVRYLTFNLRGRKYLAVGMAWCTGFGNAANFVSANMFIKTERPRYPSGISVGLSFCCIGFALVSFITALLVRLNKRRELKLGSLSEEERAVRADKGFKFVL</sequence>
<dbReference type="GO" id="GO:0022857">
    <property type="term" value="F:transmembrane transporter activity"/>
    <property type="evidence" value="ECO:0007669"/>
    <property type="project" value="InterPro"/>
</dbReference>
<proteinExistence type="predicted"/>
<dbReference type="PANTHER" id="PTHR43791:SF54">
    <property type="entry name" value="MAJOR FACILITATOR SUPERFAMILY (MFS) PROFILE DOMAIN-CONTAINING PROTEIN-RELATED"/>
    <property type="match status" value="1"/>
</dbReference>
<evidence type="ECO:0000256" key="5">
    <source>
        <dbReference type="ARBA" id="ARBA00023136"/>
    </source>
</evidence>
<feature type="transmembrane region" description="Helical" evidence="6">
    <location>
        <begin position="315"/>
        <end position="336"/>
    </location>
</feature>
<comment type="subcellular location">
    <subcellularLocation>
        <location evidence="1">Membrane</location>
        <topology evidence="1">Multi-pass membrane protein</topology>
    </subcellularLocation>
</comment>
<feature type="transmembrane region" description="Helical" evidence="6">
    <location>
        <begin position="109"/>
        <end position="129"/>
    </location>
</feature>
<dbReference type="AlphaFoldDB" id="A0A0N1HCE2"/>
<evidence type="ECO:0000313" key="9">
    <source>
        <dbReference type="Proteomes" id="UP000038010"/>
    </source>
</evidence>
<feature type="domain" description="Major facilitator superfamily (MFS) profile" evidence="7">
    <location>
        <begin position="41"/>
        <end position="467"/>
    </location>
</feature>
<comment type="caution">
    <text evidence="8">The sequence shown here is derived from an EMBL/GenBank/DDBJ whole genome shotgun (WGS) entry which is preliminary data.</text>
</comment>
<keyword evidence="5 6" id="KW-0472">Membrane</keyword>
<keyword evidence="4 6" id="KW-1133">Transmembrane helix</keyword>
<keyword evidence="3 6" id="KW-0812">Transmembrane</keyword>
<accession>A0A0N1HCE2</accession>
<dbReference type="Proteomes" id="UP000038010">
    <property type="component" value="Unassembled WGS sequence"/>
</dbReference>
<evidence type="ECO:0000256" key="4">
    <source>
        <dbReference type="ARBA" id="ARBA00022989"/>
    </source>
</evidence>
<keyword evidence="9" id="KW-1185">Reference proteome</keyword>
<dbReference type="OrthoDB" id="310895at2759"/>
<evidence type="ECO:0000313" key="8">
    <source>
        <dbReference type="EMBL" id="KPI41982.1"/>
    </source>
</evidence>
<feature type="transmembrane region" description="Helical" evidence="6">
    <location>
        <begin position="342"/>
        <end position="359"/>
    </location>
</feature>
<dbReference type="PANTHER" id="PTHR43791">
    <property type="entry name" value="PERMEASE-RELATED"/>
    <property type="match status" value="1"/>
</dbReference>
<name>A0A0N1HCE2_9EURO</name>
<protein>
    <submittedName>
        <fullName evidence="8">Putative transporter</fullName>
    </submittedName>
</protein>
<evidence type="ECO:0000256" key="3">
    <source>
        <dbReference type="ARBA" id="ARBA00022692"/>
    </source>
</evidence>
<feature type="transmembrane region" description="Helical" evidence="6">
    <location>
        <begin position="380"/>
        <end position="403"/>
    </location>
</feature>
<feature type="transmembrane region" description="Helical" evidence="6">
    <location>
        <begin position="80"/>
        <end position="102"/>
    </location>
</feature>
<feature type="transmembrane region" description="Helical" evidence="6">
    <location>
        <begin position="203"/>
        <end position="224"/>
    </location>
</feature>
<evidence type="ECO:0000256" key="2">
    <source>
        <dbReference type="ARBA" id="ARBA00022448"/>
    </source>
</evidence>
<dbReference type="Pfam" id="PF07690">
    <property type="entry name" value="MFS_1"/>
    <property type="match status" value="1"/>
</dbReference>
<dbReference type="GeneID" id="28737506"/>
<dbReference type="RefSeq" id="XP_018001945.1">
    <property type="nucleotide sequence ID" value="XM_018145626.1"/>
</dbReference>
<dbReference type="GO" id="GO:0016020">
    <property type="term" value="C:membrane"/>
    <property type="evidence" value="ECO:0007669"/>
    <property type="project" value="UniProtKB-SubCell"/>
</dbReference>
<feature type="transmembrane region" description="Helical" evidence="6">
    <location>
        <begin position="135"/>
        <end position="157"/>
    </location>
</feature>
<gene>
    <name evidence="8" type="ORF">AB675_5417</name>
</gene>
<dbReference type="Gene3D" id="1.20.1250.20">
    <property type="entry name" value="MFS general substrate transporter like domains"/>
    <property type="match status" value="2"/>
</dbReference>
<dbReference type="InterPro" id="IPR036259">
    <property type="entry name" value="MFS_trans_sf"/>
</dbReference>
<dbReference type="PROSITE" id="PS50850">
    <property type="entry name" value="MFS"/>
    <property type="match status" value="1"/>
</dbReference>
<dbReference type="EMBL" id="LFJN01000008">
    <property type="protein sequence ID" value="KPI41982.1"/>
    <property type="molecule type" value="Genomic_DNA"/>
</dbReference>
<evidence type="ECO:0000256" key="6">
    <source>
        <dbReference type="SAM" id="Phobius"/>
    </source>
</evidence>
<evidence type="ECO:0000259" key="7">
    <source>
        <dbReference type="PROSITE" id="PS50850"/>
    </source>
</evidence>
<dbReference type="SUPFAM" id="SSF103473">
    <property type="entry name" value="MFS general substrate transporter"/>
    <property type="match status" value="1"/>
</dbReference>
<dbReference type="InterPro" id="IPR020846">
    <property type="entry name" value="MFS_dom"/>
</dbReference>
<feature type="transmembrane region" description="Helical" evidence="6">
    <location>
        <begin position="39"/>
        <end position="60"/>
    </location>
</feature>
<feature type="transmembrane region" description="Helical" evidence="6">
    <location>
        <begin position="169"/>
        <end position="191"/>
    </location>
</feature>
<dbReference type="InterPro" id="IPR011701">
    <property type="entry name" value="MFS"/>
</dbReference>
<keyword evidence="2" id="KW-0813">Transport</keyword>
<organism evidence="8 9">
    <name type="scientific">Cyphellophora attinorum</name>
    <dbReference type="NCBI Taxonomy" id="1664694"/>
    <lineage>
        <taxon>Eukaryota</taxon>
        <taxon>Fungi</taxon>
        <taxon>Dikarya</taxon>
        <taxon>Ascomycota</taxon>
        <taxon>Pezizomycotina</taxon>
        <taxon>Eurotiomycetes</taxon>
        <taxon>Chaetothyriomycetidae</taxon>
        <taxon>Chaetothyriales</taxon>
        <taxon>Cyphellophoraceae</taxon>
        <taxon>Cyphellophora</taxon>
    </lineage>
</organism>
<evidence type="ECO:0000256" key="1">
    <source>
        <dbReference type="ARBA" id="ARBA00004141"/>
    </source>
</evidence>
<dbReference type="VEuPathDB" id="FungiDB:AB675_5417"/>